<dbReference type="AlphaFoldDB" id="A0A1L7WUC2"/>
<name>A0A1L7WUC2_9HELO</name>
<feature type="region of interest" description="Disordered" evidence="1">
    <location>
        <begin position="161"/>
        <end position="198"/>
    </location>
</feature>
<protein>
    <submittedName>
        <fullName evidence="2">Uncharacterized protein</fullName>
    </submittedName>
</protein>
<evidence type="ECO:0000313" key="2">
    <source>
        <dbReference type="EMBL" id="CZR56350.1"/>
    </source>
</evidence>
<accession>A0A1L7WUC2</accession>
<feature type="compositionally biased region" description="Basic and acidic residues" evidence="1">
    <location>
        <begin position="320"/>
        <end position="350"/>
    </location>
</feature>
<evidence type="ECO:0000313" key="3">
    <source>
        <dbReference type="Proteomes" id="UP000184330"/>
    </source>
</evidence>
<feature type="compositionally biased region" description="Polar residues" evidence="1">
    <location>
        <begin position="306"/>
        <end position="315"/>
    </location>
</feature>
<reference evidence="2 3" key="1">
    <citation type="submission" date="2016-03" db="EMBL/GenBank/DDBJ databases">
        <authorList>
            <person name="Ploux O."/>
        </authorList>
    </citation>
    <scope>NUCLEOTIDE SEQUENCE [LARGE SCALE GENOMIC DNA]</scope>
    <source>
        <strain evidence="2 3">UAMH 11012</strain>
    </source>
</reference>
<gene>
    <name evidence="2" type="ORF">PAC_06238</name>
</gene>
<feature type="region of interest" description="Disordered" evidence="1">
    <location>
        <begin position="234"/>
        <end position="253"/>
    </location>
</feature>
<proteinExistence type="predicted"/>
<dbReference type="EMBL" id="FJOG01000008">
    <property type="protein sequence ID" value="CZR56350.1"/>
    <property type="molecule type" value="Genomic_DNA"/>
</dbReference>
<feature type="region of interest" description="Disordered" evidence="1">
    <location>
        <begin position="306"/>
        <end position="365"/>
    </location>
</feature>
<dbReference type="Proteomes" id="UP000184330">
    <property type="component" value="Unassembled WGS sequence"/>
</dbReference>
<feature type="region of interest" description="Disordered" evidence="1">
    <location>
        <begin position="272"/>
        <end position="293"/>
    </location>
</feature>
<evidence type="ECO:0000256" key="1">
    <source>
        <dbReference type="SAM" id="MobiDB-lite"/>
    </source>
</evidence>
<sequence length="389" mass="42634">MAALEIRNWIHLHFLHLNRYSATVTLAGLLKPAVQSVHPIPAAARKYADLRPLFSVMALKLRQIELLQREVKVASALLLIVTMNQTIIFLLSRSSFRLLRIGRSQPEPSAPFSIWNSQLLSGLECKSTEQNQDWVNVRATVQVGEPAVLYSKKRSANYGVHADQPMILDDDESDEAGTGDKAEGTSGDVDTERIGWDASPHNTLATAEVASGPTKSIDVSGPWNDVEEGRYVDEPAPRLGSYPPPILSATTRSDQPARCQSITQSMSVEPVPHSLAKRSNNGDDGWTDDTMAELEKEVELALVEQVNSSTASALSSPRPRSVEEPQGEIKCRERTETTGSKPEELRDASRHGTPAQSLEDWDQRETQVVVETLGRSEPREGELVAEGGG</sequence>
<organism evidence="2 3">
    <name type="scientific">Phialocephala subalpina</name>
    <dbReference type="NCBI Taxonomy" id="576137"/>
    <lineage>
        <taxon>Eukaryota</taxon>
        <taxon>Fungi</taxon>
        <taxon>Dikarya</taxon>
        <taxon>Ascomycota</taxon>
        <taxon>Pezizomycotina</taxon>
        <taxon>Leotiomycetes</taxon>
        <taxon>Helotiales</taxon>
        <taxon>Mollisiaceae</taxon>
        <taxon>Phialocephala</taxon>
        <taxon>Phialocephala fortinii species complex</taxon>
    </lineage>
</organism>
<feature type="compositionally biased region" description="Acidic residues" evidence="1">
    <location>
        <begin position="168"/>
        <end position="177"/>
    </location>
</feature>
<keyword evidence="3" id="KW-1185">Reference proteome</keyword>
<dbReference type="OrthoDB" id="3563077at2759"/>